<feature type="binding site" evidence="7 10">
    <location>
        <position position="355"/>
    </location>
    <ligand>
        <name>Mg(2+)</name>
        <dbReference type="ChEBI" id="CHEBI:18420"/>
    </ligand>
</feature>
<keyword evidence="5 7" id="KW-0658">Purine biosynthesis</keyword>
<reference evidence="13 14" key="1">
    <citation type="submission" date="2018-07" db="EMBL/GenBank/DDBJ databases">
        <title>Genomic Encyclopedia of Type Strains, Phase IV (KMG-IV): sequencing the most valuable type-strain genomes for metagenomic binning, comparative biology and taxonomic classification.</title>
        <authorList>
            <person name="Goeker M."/>
        </authorList>
    </citation>
    <scope>NUCLEOTIDE SEQUENCE [LARGE SCALE GENOMIC DNA]</scope>
    <source>
        <strain evidence="13 14">DSM 25281</strain>
    </source>
</reference>
<comment type="cofactor">
    <cofactor evidence="7 10">
        <name>Mg(2+)</name>
        <dbReference type="ChEBI" id="CHEBI:18420"/>
    </cofactor>
    <text evidence="7 10">Binds 1 Mg(2+) ion per subunit.</text>
</comment>
<evidence type="ECO:0000256" key="3">
    <source>
        <dbReference type="ARBA" id="ARBA00022676"/>
    </source>
</evidence>
<comment type="cofactor">
    <cofactor evidence="7 11">
        <name>[4Fe-4S] cluster</name>
        <dbReference type="ChEBI" id="CHEBI:49883"/>
    </cofactor>
    <text evidence="7 11">Binds 1 [4Fe-4S] cluster per subunit.</text>
</comment>
<dbReference type="RefSeq" id="WP_114747315.1">
    <property type="nucleotide sequence ID" value="NZ_QQAY01000026.1"/>
</dbReference>
<feature type="active site" description="Nucleophile" evidence="7 9">
    <location>
        <position position="12"/>
    </location>
</feature>
<feature type="binding site" evidence="7 11">
    <location>
        <position position="447"/>
    </location>
    <ligand>
        <name>[4Fe-4S] cluster</name>
        <dbReference type="ChEBI" id="CHEBI:49883"/>
    </ligand>
</feature>
<sequence>MLAELKGLNEECGIFGVWGHEKAAQLTYYGLHSLQHRGQEGTGIVVSDGHALQGLKGEGLVTEVFKQDKLDELNGHAAIGHVRYATAGGGGYENVQPLLFNSQEGGLALAHNGNLVNANALKHQLERQGSIFQTSSDTEVLAHLIKRSGYISMKERVKNALSMLKGAYAFLVMTETELMIALDPNGLRPLSIGMIGDAYCVASETCAFDVVGAEFIRDVQPGELITLSDEGIQSEPFTFSTQKAICTMEYIYFSRPDSNIHGINIHTARKNLGKRLAMETQIEADVVTGVPDSSISAAIGYAEASGIPYELGLIKNRYVGRTFIQPSQALREQGVKMKLSPVRGVVEGKRVIMVDDSIVRGTTSRRIVSMLKAAGAKEVHVCISSPPIKNPCYYGIDTSTHEELIASAHSVEQIRDIIGADSLTFLSVEGTIAGIGRKEEGETCGQCMACFTGKYPTEIYPDTLLPHEKELVR</sequence>
<evidence type="ECO:0000256" key="2">
    <source>
        <dbReference type="ARBA" id="ARBA00010138"/>
    </source>
</evidence>
<dbReference type="EMBL" id="QQAY01000026">
    <property type="protein sequence ID" value="RDI36690.1"/>
    <property type="molecule type" value="Genomic_DNA"/>
</dbReference>
<feature type="binding site" evidence="7 10">
    <location>
        <position position="356"/>
    </location>
    <ligand>
        <name>Mg(2+)</name>
        <dbReference type="ChEBI" id="CHEBI:18420"/>
    </ligand>
</feature>
<evidence type="ECO:0000313" key="14">
    <source>
        <dbReference type="Proteomes" id="UP000255326"/>
    </source>
</evidence>
<keyword evidence="14" id="KW-1185">Reference proteome</keyword>
<dbReference type="HAMAP" id="MF_01931">
    <property type="entry name" value="PurF"/>
    <property type="match status" value="1"/>
</dbReference>
<dbReference type="CDD" id="cd06223">
    <property type="entry name" value="PRTases_typeI"/>
    <property type="match status" value="1"/>
</dbReference>
<evidence type="ECO:0000313" key="13">
    <source>
        <dbReference type="EMBL" id="RDI36690.1"/>
    </source>
</evidence>
<dbReference type="GO" id="GO:0006189">
    <property type="term" value="P:'de novo' IMP biosynthetic process"/>
    <property type="evidence" value="ECO:0007669"/>
    <property type="project" value="UniProtKB-UniRule"/>
</dbReference>
<evidence type="ECO:0000256" key="4">
    <source>
        <dbReference type="ARBA" id="ARBA00022679"/>
    </source>
</evidence>
<dbReference type="AlphaFoldDB" id="A0A370G0E2"/>
<feature type="binding site" evidence="7 10">
    <location>
        <position position="293"/>
    </location>
    <ligand>
        <name>Mg(2+)</name>
        <dbReference type="ChEBI" id="CHEBI:18420"/>
    </ligand>
</feature>
<dbReference type="Pfam" id="PF00156">
    <property type="entry name" value="Pribosyltran"/>
    <property type="match status" value="1"/>
</dbReference>
<dbReference type="Proteomes" id="UP000255326">
    <property type="component" value="Unassembled WGS sequence"/>
</dbReference>
<dbReference type="InterPro" id="IPR017932">
    <property type="entry name" value="GATase_2_dom"/>
</dbReference>
<evidence type="ECO:0000256" key="8">
    <source>
        <dbReference type="PIRNR" id="PIRNR000485"/>
    </source>
</evidence>
<evidence type="ECO:0000256" key="11">
    <source>
        <dbReference type="PIRSR" id="PIRSR000485-3"/>
    </source>
</evidence>
<keyword evidence="7 10" id="KW-0460">Magnesium</keyword>
<comment type="caution">
    <text evidence="13">The sequence shown here is derived from an EMBL/GenBank/DDBJ whole genome shotgun (WGS) entry which is preliminary data.</text>
</comment>
<feature type="binding site" evidence="7 11">
    <location>
        <position position="246"/>
    </location>
    <ligand>
        <name>[4Fe-4S] cluster</name>
        <dbReference type="ChEBI" id="CHEBI:49883"/>
    </ligand>
</feature>
<keyword evidence="7 10" id="KW-0479">Metal-binding</keyword>
<dbReference type="GO" id="GO:0000287">
    <property type="term" value="F:magnesium ion binding"/>
    <property type="evidence" value="ECO:0007669"/>
    <property type="project" value="UniProtKB-UniRule"/>
</dbReference>
<name>A0A370G0E2_9BACI</name>
<evidence type="ECO:0000256" key="9">
    <source>
        <dbReference type="PIRSR" id="PIRSR000485-1"/>
    </source>
</evidence>
<dbReference type="PANTHER" id="PTHR11907">
    <property type="entry name" value="AMIDOPHOSPHORIBOSYLTRANSFERASE"/>
    <property type="match status" value="1"/>
</dbReference>
<dbReference type="SUPFAM" id="SSF53271">
    <property type="entry name" value="PRTase-like"/>
    <property type="match status" value="1"/>
</dbReference>
<keyword evidence="7 11" id="KW-0411">Iron-sulfur</keyword>
<dbReference type="InterPro" id="IPR029057">
    <property type="entry name" value="PRTase-like"/>
</dbReference>
<dbReference type="InterPro" id="IPR035584">
    <property type="entry name" value="PurF_N"/>
</dbReference>
<dbReference type="PROSITE" id="PS51278">
    <property type="entry name" value="GATASE_TYPE_2"/>
    <property type="match status" value="1"/>
</dbReference>
<evidence type="ECO:0000256" key="1">
    <source>
        <dbReference type="ARBA" id="ARBA00005209"/>
    </source>
</evidence>
<dbReference type="OrthoDB" id="9801213at2"/>
<feature type="binding site" evidence="7 11">
    <location>
        <position position="450"/>
    </location>
    <ligand>
        <name>[4Fe-4S] cluster</name>
        <dbReference type="ChEBI" id="CHEBI:49883"/>
    </ligand>
</feature>
<comment type="catalytic activity">
    <reaction evidence="7 8">
        <text>5-phospho-beta-D-ribosylamine + L-glutamate + diphosphate = 5-phospho-alpha-D-ribose 1-diphosphate + L-glutamine + H2O</text>
        <dbReference type="Rhea" id="RHEA:14905"/>
        <dbReference type="ChEBI" id="CHEBI:15377"/>
        <dbReference type="ChEBI" id="CHEBI:29985"/>
        <dbReference type="ChEBI" id="CHEBI:33019"/>
        <dbReference type="ChEBI" id="CHEBI:58017"/>
        <dbReference type="ChEBI" id="CHEBI:58359"/>
        <dbReference type="ChEBI" id="CHEBI:58681"/>
        <dbReference type="EC" id="2.4.2.14"/>
    </reaction>
</comment>
<keyword evidence="7" id="KW-0004">4Fe-4S</keyword>
<keyword evidence="4 7" id="KW-0808">Transferase</keyword>
<evidence type="ECO:0000256" key="10">
    <source>
        <dbReference type="PIRSR" id="PIRSR000485-2"/>
    </source>
</evidence>
<evidence type="ECO:0000259" key="12">
    <source>
        <dbReference type="PROSITE" id="PS51278"/>
    </source>
</evidence>
<comment type="function">
    <text evidence="7">Catalyzes the formation of phosphoribosylamine from phosphoribosylpyrophosphate (PRPP) and glutamine.</text>
</comment>
<dbReference type="InterPro" id="IPR000836">
    <property type="entry name" value="PRTase_dom"/>
</dbReference>
<dbReference type="Gene3D" id="3.60.20.10">
    <property type="entry name" value="Glutamine Phosphoribosylpyrophosphate, subunit 1, domain 1"/>
    <property type="match status" value="1"/>
</dbReference>
<proteinExistence type="inferred from homology"/>
<dbReference type="InterPro" id="IPR029055">
    <property type="entry name" value="Ntn_hydrolases_N"/>
</dbReference>
<dbReference type="GO" id="GO:0004044">
    <property type="term" value="F:amidophosphoribosyltransferase activity"/>
    <property type="evidence" value="ECO:0007669"/>
    <property type="project" value="UniProtKB-UniRule"/>
</dbReference>
<dbReference type="Pfam" id="PF13522">
    <property type="entry name" value="GATase_6"/>
    <property type="match status" value="1"/>
</dbReference>
<feature type="domain" description="Glutamine amidotransferase type-2" evidence="12">
    <location>
        <begin position="12"/>
        <end position="230"/>
    </location>
</feature>
<dbReference type="CDD" id="cd00715">
    <property type="entry name" value="GPATase_N"/>
    <property type="match status" value="1"/>
</dbReference>
<evidence type="ECO:0000256" key="6">
    <source>
        <dbReference type="ARBA" id="ARBA00022962"/>
    </source>
</evidence>
<dbReference type="Gene3D" id="3.40.50.2020">
    <property type="match status" value="1"/>
</dbReference>
<comment type="similarity">
    <text evidence="2 7 8">In the C-terminal section; belongs to the purine/pyrimidine phosphoribosyltransferase family.</text>
</comment>
<dbReference type="UniPathway" id="UPA00074">
    <property type="reaction ID" value="UER00124"/>
</dbReference>
<dbReference type="InterPro" id="IPR005854">
    <property type="entry name" value="PurF"/>
</dbReference>
<dbReference type="SUPFAM" id="SSF56235">
    <property type="entry name" value="N-terminal nucleophile aminohydrolases (Ntn hydrolases)"/>
    <property type="match status" value="1"/>
</dbReference>
<keyword evidence="7 11" id="KW-0408">Iron</keyword>
<evidence type="ECO:0000256" key="7">
    <source>
        <dbReference type="HAMAP-Rule" id="MF_01931"/>
    </source>
</evidence>
<organism evidence="13 14">
    <name type="scientific">Falsibacillus pallidus</name>
    <dbReference type="NCBI Taxonomy" id="493781"/>
    <lineage>
        <taxon>Bacteria</taxon>
        <taxon>Bacillati</taxon>
        <taxon>Bacillota</taxon>
        <taxon>Bacilli</taxon>
        <taxon>Bacillales</taxon>
        <taxon>Bacillaceae</taxon>
        <taxon>Falsibacillus</taxon>
    </lineage>
</organism>
<dbReference type="GO" id="GO:0009113">
    <property type="term" value="P:purine nucleobase biosynthetic process"/>
    <property type="evidence" value="ECO:0007669"/>
    <property type="project" value="UniProtKB-UniRule"/>
</dbReference>
<keyword evidence="3 7" id="KW-0328">Glycosyltransferase</keyword>
<protein>
    <recommendedName>
        <fullName evidence="7">Amidophosphoribosyltransferase</fullName>
        <shortName evidence="7">ATase</shortName>
        <ecNumber evidence="7">2.4.2.14</ecNumber>
    </recommendedName>
    <alternativeName>
        <fullName evidence="7">Glutamine phosphoribosylpyrophosphate amidotransferase</fullName>
        <shortName evidence="7">GPATase</shortName>
    </alternativeName>
</protein>
<comment type="pathway">
    <text evidence="1 7 8">Purine metabolism; IMP biosynthesis via de novo pathway; N(1)-(5-phospho-D-ribosyl)glycinamide from 5-phospho-alpha-D-ribose 1-diphosphate: step 1/2.</text>
</comment>
<dbReference type="PIRSF" id="PIRSF000485">
    <property type="entry name" value="Amd_phspho_trans"/>
    <property type="match status" value="1"/>
</dbReference>
<evidence type="ECO:0000256" key="5">
    <source>
        <dbReference type="ARBA" id="ARBA00022755"/>
    </source>
</evidence>
<accession>A0A370G0E2</accession>
<dbReference type="EC" id="2.4.2.14" evidence="7"/>
<gene>
    <name evidence="7" type="primary">purF</name>
    <name evidence="13" type="ORF">DFR59_12614</name>
</gene>
<keyword evidence="6 7" id="KW-0315">Glutamine amidotransferase</keyword>
<dbReference type="GO" id="GO:0051539">
    <property type="term" value="F:4 iron, 4 sulfur cluster binding"/>
    <property type="evidence" value="ECO:0007669"/>
    <property type="project" value="UniProtKB-KW"/>
</dbReference>
<dbReference type="NCBIfam" id="TIGR01134">
    <property type="entry name" value="purF"/>
    <property type="match status" value="1"/>
</dbReference>
<feature type="binding site" evidence="7 11">
    <location>
        <position position="392"/>
    </location>
    <ligand>
        <name>[4Fe-4S] cluster</name>
        <dbReference type="ChEBI" id="CHEBI:49883"/>
    </ligand>
</feature>